<dbReference type="OrthoDB" id="9815825at2"/>
<dbReference type="STRING" id="1349421.OI18_17275"/>
<dbReference type="AlphaFoldDB" id="A0A0C1LDH7"/>
<keyword evidence="2" id="KW-0732">Signal</keyword>
<evidence type="ECO:0000256" key="1">
    <source>
        <dbReference type="ARBA" id="ARBA00023002"/>
    </source>
</evidence>
<dbReference type="Gene3D" id="3.30.360.10">
    <property type="entry name" value="Dihydrodipicolinate Reductase, domain 2"/>
    <property type="match status" value="1"/>
</dbReference>
<evidence type="ECO:0000313" key="5">
    <source>
        <dbReference type="EMBL" id="KIC93508.1"/>
    </source>
</evidence>
<protein>
    <submittedName>
        <fullName evidence="5">Oxidoreductase</fullName>
    </submittedName>
</protein>
<feature type="signal peptide" evidence="2">
    <location>
        <begin position="1"/>
        <end position="20"/>
    </location>
</feature>
<dbReference type="InterPro" id="IPR000683">
    <property type="entry name" value="Gfo/Idh/MocA-like_OxRdtase_N"/>
</dbReference>
<accession>A0A0C1LDH7</accession>
<dbReference type="PANTHER" id="PTHR43818">
    <property type="entry name" value="BCDNA.GH03377"/>
    <property type="match status" value="1"/>
</dbReference>
<dbReference type="Proteomes" id="UP000031408">
    <property type="component" value="Unassembled WGS sequence"/>
</dbReference>
<dbReference type="InterPro" id="IPR055170">
    <property type="entry name" value="GFO_IDH_MocA-like_dom"/>
</dbReference>
<comment type="caution">
    <text evidence="5">The sequence shown here is derived from an EMBL/GenBank/DDBJ whole genome shotgun (WGS) entry which is preliminary data.</text>
</comment>
<dbReference type="Pfam" id="PF01408">
    <property type="entry name" value="GFO_IDH_MocA"/>
    <property type="match status" value="1"/>
</dbReference>
<feature type="domain" description="GFO/IDH/MocA-like oxidoreductase" evidence="4">
    <location>
        <begin position="157"/>
        <end position="282"/>
    </location>
</feature>
<feature type="domain" description="Gfo/Idh/MocA-like oxidoreductase N-terminal" evidence="3">
    <location>
        <begin position="27"/>
        <end position="145"/>
    </location>
</feature>
<sequence>MRAIAMISLLFLFVNNVGMAQTNRQVKVGIAGLTHSHVHWILGNPGSEIAIVGIAEPNRELAGRYAARYGFSMDIVYNTVEEMIARTKPEAVTAFGSIYDHLAVVEACAPKGVHVMVEKPLAVSLDHAKKMKTLAEKHKIHLITNYETTWYPSNHHAFEMVGKNEIGELRKIVVHDGHEGPKEIGVNKEFLDWLTDPVKNGGGAIMDFGCYGANLITWLNKGQRPLSVTAVTQQIKPHVYPKVDDEATIIVEYPGMQGVIQASWNWPYSRKDMEVYGVGGYIFSDNRVDMRMRLGKDTVSLAYKAADTLKYRDPFTLLADLVRGATKLPPNDLSSLENNMIVMEILDAGVRSAKTGKRVYLNKK</sequence>
<keyword evidence="6" id="KW-1185">Reference proteome</keyword>
<gene>
    <name evidence="5" type="ORF">OI18_17275</name>
</gene>
<dbReference type="Gene3D" id="3.40.50.720">
    <property type="entry name" value="NAD(P)-binding Rossmann-like Domain"/>
    <property type="match status" value="1"/>
</dbReference>
<reference evidence="5 6" key="1">
    <citation type="submission" date="2014-11" db="EMBL/GenBank/DDBJ databases">
        <title>Genome sequence of Flavihumibacter solisilvae 3-3.</title>
        <authorList>
            <person name="Zhou G."/>
            <person name="Li M."/>
            <person name="Wang G."/>
        </authorList>
    </citation>
    <scope>NUCLEOTIDE SEQUENCE [LARGE SCALE GENOMIC DNA]</scope>
    <source>
        <strain evidence="5 6">3-3</strain>
    </source>
</reference>
<proteinExistence type="predicted"/>
<evidence type="ECO:0000313" key="6">
    <source>
        <dbReference type="Proteomes" id="UP000031408"/>
    </source>
</evidence>
<dbReference type="InterPro" id="IPR050463">
    <property type="entry name" value="Gfo/Idh/MocA_oxidrdct_glycsds"/>
</dbReference>
<dbReference type="InterPro" id="IPR036291">
    <property type="entry name" value="NAD(P)-bd_dom_sf"/>
</dbReference>
<dbReference type="RefSeq" id="WP_039142054.1">
    <property type="nucleotide sequence ID" value="NZ_JSVC01000019.1"/>
</dbReference>
<evidence type="ECO:0000259" key="3">
    <source>
        <dbReference type="Pfam" id="PF01408"/>
    </source>
</evidence>
<keyword evidence="1" id="KW-0560">Oxidoreductase</keyword>
<dbReference type="GO" id="GO:0000166">
    <property type="term" value="F:nucleotide binding"/>
    <property type="evidence" value="ECO:0007669"/>
    <property type="project" value="InterPro"/>
</dbReference>
<dbReference type="SUPFAM" id="SSF55347">
    <property type="entry name" value="Glyceraldehyde-3-phosphate dehydrogenase-like, C-terminal domain"/>
    <property type="match status" value="1"/>
</dbReference>
<organism evidence="5 6">
    <name type="scientific">Flavihumibacter solisilvae</name>
    <dbReference type="NCBI Taxonomy" id="1349421"/>
    <lineage>
        <taxon>Bacteria</taxon>
        <taxon>Pseudomonadati</taxon>
        <taxon>Bacteroidota</taxon>
        <taxon>Chitinophagia</taxon>
        <taxon>Chitinophagales</taxon>
        <taxon>Chitinophagaceae</taxon>
        <taxon>Flavihumibacter</taxon>
    </lineage>
</organism>
<evidence type="ECO:0000256" key="2">
    <source>
        <dbReference type="SAM" id="SignalP"/>
    </source>
</evidence>
<dbReference type="SUPFAM" id="SSF51735">
    <property type="entry name" value="NAD(P)-binding Rossmann-fold domains"/>
    <property type="match status" value="1"/>
</dbReference>
<dbReference type="Pfam" id="PF22725">
    <property type="entry name" value="GFO_IDH_MocA_C3"/>
    <property type="match status" value="1"/>
</dbReference>
<dbReference type="EMBL" id="JSVC01000019">
    <property type="protein sequence ID" value="KIC93508.1"/>
    <property type="molecule type" value="Genomic_DNA"/>
</dbReference>
<dbReference type="PANTHER" id="PTHR43818:SF11">
    <property type="entry name" value="BCDNA.GH03377"/>
    <property type="match status" value="1"/>
</dbReference>
<dbReference type="GO" id="GO:0016491">
    <property type="term" value="F:oxidoreductase activity"/>
    <property type="evidence" value="ECO:0007669"/>
    <property type="project" value="UniProtKB-KW"/>
</dbReference>
<feature type="chain" id="PRO_5002134879" evidence="2">
    <location>
        <begin position="21"/>
        <end position="364"/>
    </location>
</feature>
<evidence type="ECO:0000259" key="4">
    <source>
        <dbReference type="Pfam" id="PF22725"/>
    </source>
</evidence>
<name>A0A0C1LDH7_9BACT</name>